<accession>Q46JX4</accession>
<evidence type="ECO:0000313" key="3">
    <source>
        <dbReference type="Proteomes" id="UP000002535"/>
    </source>
</evidence>
<dbReference type="PhylomeDB" id="Q46JX4"/>
<evidence type="ECO:0000256" key="1">
    <source>
        <dbReference type="SAM" id="Phobius"/>
    </source>
</evidence>
<keyword evidence="1" id="KW-0812">Transmembrane</keyword>
<dbReference type="Proteomes" id="UP000002535">
    <property type="component" value="Chromosome"/>
</dbReference>
<keyword evidence="3" id="KW-1185">Reference proteome</keyword>
<name>Q46JX4_PROMT</name>
<dbReference type="EMBL" id="CP000095">
    <property type="protein sequence ID" value="AAZ58204.1"/>
    <property type="molecule type" value="Genomic_DNA"/>
</dbReference>
<sequence>MRKMNQNFQAIVQNTRENNTSNDQTFLLGGVLIVFNVFLMLFVGLYWMNPVMHEFISGRPLL</sequence>
<evidence type="ECO:0000313" key="2">
    <source>
        <dbReference type="EMBL" id="AAZ58204.1"/>
    </source>
</evidence>
<keyword evidence="1" id="KW-0472">Membrane</keyword>
<keyword evidence="1" id="KW-1133">Transmembrane helix</keyword>
<organism evidence="2 3">
    <name type="scientific">Prochlorococcus marinus (strain NATL2A)</name>
    <dbReference type="NCBI Taxonomy" id="59920"/>
    <lineage>
        <taxon>Bacteria</taxon>
        <taxon>Bacillati</taxon>
        <taxon>Cyanobacteriota</taxon>
        <taxon>Cyanophyceae</taxon>
        <taxon>Synechococcales</taxon>
        <taxon>Prochlorococcaceae</taxon>
        <taxon>Prochlorococcus</taxon>
    </lineage>
</organism>
<dbReference type="KEGG" id="pmn:PMN2A_0713"/>
<feature type="transmembrane region" description="Helical" evidence="1">
    <location>
        <begin position="26"/>
        <end position="48"/>
    </location>
</feature>
<dbReference type="AlphaFoldDB" id="Q46JX4"/>
<proteinExistence type="predicted"/>
<reference evidence="2 3" key="1">
    <citation type="journal article" date="2007" name="PLoS Genet.">
        <title>Patterns and implications of gene gain and loss in the evolution of Prochlorococcus.</title>
        <authorList>
            <person name="Kettler G.C."/>
            <person name="Martiny A.C."/>
            <person name="Huang K."/>
            <person name="Zucker J."/>
            <person name="Coleman M.L."/>
            <person name="Rodrigue S."/>
            <person name="Chen F."/>
            <person name="Lapidus A."/>
            <person name="Ferriera S."/>
            <person name="Johnson J."/>
            <person name="Steglich C."/>
            <person name="Church G.M."/>
            <person name="Richardson P."/>
            <person name="Chisholm S.W."/>
        </authorList>
    </citation>
    <scope>NUCLEOTIDE SEQUENCE [LARGE SCALE GENOMIC DNA]</scope>
    <source>
        <strain evidence="2 3">NATL2A</strain>
    </source>
</reference>
<dbReference type="OrthoDB" id="541816at2"/>
<protein>
    <submittedName>
        <fullName evidence="2">Uncharacterized protein</fullName>
    </submittedName>
</protein>
<gene>
    <name evidence="2" type="ordered locus">PMN2A_0713</name>
</gene>
<dbReference type="HOGENOM" id="CLU_2900622_0_0_3"/>